<accession>A0A2K8KM97</accession>
<protein>
    <submittedName>
        <fullName evidence="2">Conserved hypothetical membrane protein</fullName>
    </submittedName>
</protein>
<evidence type="ECO:0000313" key="3">
    <source>
        <dbReference type="Proteomes" id="UP000229757"/>
    </source>
</evidence>
<organism evidence="2 3">
    <name type="scientific">Reinekea forsetii</name>
    <dbReference type="NCBI Taxonomy" id="1336806"/>
    <lineage>
        <taxon>Bacteria</taxon>
        <taxon>Pseudomonadati</taxon>
        <taxon>Pseudomonadota</taxon>
        <taxon>Gammaproteobacteria</taxon>
        <taxon>Oceanospirillales</taxon>
        <taxon>Saccharospirillaceae</taxon>
        <taxon>Reinekea</taxon>
    </lineage>
</organism>
<feature type="transmembrane region" description="Helical" evidence="1">
    <location>
        <begin position="7"/>
        <end position="25"/>
    </location>
</feature>
<evidence type="ECO:0000313" key="2">
    <source>
        <dbReference type="EMBL" id="ATX75983.1"/>
    </source>
</evidence>
<dbReference type="AlphaFoldDB" id="A0A2K8KM97"/>
<dbReference type="Proteomes" id="UP000229757">
    <property type="component" value="Chromosome"/>
</dbReference>
<feature type="transmembrane region" description="Helical" evidence="1">
    <location>
        <begin position="177"/>
        <end position="201"/>
    </location>
</feature>
<dbReference type="NCBIfam" id="NF038065">
    <property type="entry name" value="Pr6Pr"/>
    <property type="match status" value="1"/>
</dbReference>
<evidence type="ECO:0000256" key="1">
    <source>
        <dbReference type="SAM" id="Phobius"/>
    </source>
</evidence>
<reference evidence="2 3" key="1">
    <citation type="journal article" date="2017" name="Environ. Microbiol.">
        <title>Genomic and physiological analyses of 'Reinekea forsetii' reveal a versatile opportunistic lifestyle during spring algae blooms.</title>
        <authorList>
            <person name="Avci B."/>
            <person name="Hahnke R.L."/>
            <person name="Chafee M."/>
            <person name="Fischer T."/>
            <person name="Gruber-Vodicka H."/>
            <person name="Tegetmeyer H.E."/>
            <person name="Harder J."/>
            <person name="Fuchs B.M."/>
            <person name="Amann R.I."/>
            <person name="Teeling H."/>
        </authorList>
    </citation>
    <scope>NUCLEOTIDE SEQUENCE [LARGE SCALE GENOMIC DNA]</scope>
    <source>
        <strain evidence="2 3">Hel1_31_D35</strain>
    </source>
</reference>
<feature type="transmembrane region" description="Helical" evidence="1">
    <location>
        <begin position="138"/>
        <end position="157"/>
    </location>
</feature>
<keyword evidence="1" id="KW-0812">Transmembrane</keyword>
<dbReference type="RefSeq" id="WP_100256357.1">
    <property type="nucleotide sequence ID" value="NZ_CP011797.1"/>
</dbReference>
<keyword evidence="1" id="KW-0472">Membrane</keyword>
<gene>
    <name evidence="2" type="ORF">REIFOR_00815</name>
</gene>
<name>A0A2K8KM97_9GAMM</name>
<dbReference type="KEGG" id="rfo:REIFOR_00815"/>
<feature type="transmembrane region" description="Helical" evidence="1">
    <location>
        <begin position="114"/>
        <end position="131"/>
    </location>
</feature>
<sequence>MTATEQRFYWLLLVSSLAGFATTYFPGLWGQPASFWLSELIATLSYFTILSNISIAVLAASQLFYSRTSWALTLSQMKVQTAIAVYITITGLVYNLLLADTWEPQGIDILSDNLLHRVTPLLYVTFWFISVRGKTMNLAHTLPILLFPVAYLIYWLVRGPLVGSYPYFFIDVASYGYAQVLINSVLLWFGFWLVALAYWAINKFTTPIYV</sequence>
<proteinExistence type="predicted"/>
<feature type="transmembrane region" description="Helical" evidence="1">
    <location>
        <begin position="77"/>
        <end position="94"/>
    </location>
</feature>
<keyword evidence="3" id="KW-1185">Reference proteome</keyword>
<dbReference type="EMBL" id="CP011797">
    <property type="protein sequence ID" value="ATX75983.1"/>
    <property type="molecule type" value="Genomic_DNA"/>
</dbReference>
<dbReference type="InterPro" id="IPR049713">
    <property type="entry name" value="Pr6Pr-like"/>
</dbReference>
<keyword evidence="1" id="KW-1133">Transmembrane helix</keyword>
<feature type="transmembrane region" description="Helical" evidence="1">
    <location>
        <begin position="45"/>
        <end position="65"/>
    </location>
</feature>
<dbReference type="OrthoDB" id="9809977at2"/>